<dbReference type="SUPFAM" id="SSF52540">
    <property type="entry name" value="P-loop containing nucleoside triphosphate hydrolases"/>
    <property type="match status" value="1"/>
</dbReference>
<feature type="region of interest" description="Disordered" evidence="13">
    <location>
        <begin position="380"/>
        <end position="420"/>
    </location>
</feature>
<feature type="compositionally biased region" description="Basic and acidic residues" evidence="13">
    <location>
        <begin position="617"/>
        <end position="631"/>
    </location>
</feature>
<evidence type="ECO:0000256" key="10">
    <source>
        <dbReference type="ARBA" id="ARBA00023136"/>
    </source>
</evidence>
<dbReference type="SMART" id="SM00382">
    <property type="entry name" value="AAA"/>
    <property type="match status" value="1"/>
</dbReference>
<evidence type="ECO:0000256" key="3">
    <source>
        <dbReference type="ARBA" id="ARBA00022692"/>
    </source>
</evidence>
<dbReference type="GO" id="GO:0005743">
    <property type="term" value="C:mitochondrial inner membrane"/>
    <property type="evidence" value="ECO:0007669"/>
    <property type="project" value="UniProtKB-SubCell"/>
</dbReference>
<evidence type="ECO:0000256" key="4">
    <source>
        <dbReference type="ARBA" id="ARBA00022741"/>
    </source>
</evidence>
<dbReference type="InterPro" id="IPR003960">
    <property type="entry name" value="ATPase_AAA_CS"/>
</dbReference>
<keyword evidence="4 12" id="KW-0547">Nucleotide-binding</keyword>
<comment type="catalytic activity">
    <reaction evidence="11">
        <text>ATP + H2O = ADP + phosphate + H(+)</text>
        <dbReference type="Rhea" id="RHEA:13065"/>
        <dbReference type="ChEBI" id="CHEBI:15377"/>
        <dbReference type="ChEBI" id="CHEBI:15378"/>
        <dbReference type="ChEBI" id="CHEBI:30616"/>
        <dbReference type="ChEBI" id="CHEBI:43474"/>
        <dbReference type="ChEBI" id="CHEBI:456216"/>
    </reaction>
    <physiologicalReaction direction="left-to-right" evidence="11">
        <dbReference type="Rhea" id="RHEA:13066"/>
    </physiologicalReaction>
</comment>
<dbReference type="InterPro" id="IPR003959">
    <property type="entry name" value="ATPase_AAA_core"/>
</dbReference>
<dbReference type="InterPro" id="IPR027417">
    <property type="entry name" value="P-loop_NTPase"/>
</dbReference>
<keyword evidence="5" id="KW-0999">Mitochondrion inner membrane</keyword>
<keyword evidence="6" id="KW-0378">Hydrolase</keyword>
<comment type="similarity">
    <text evidence="2">Belongs to the AAA ATPase family. BCS1 subfamily.</text>
</comment>
<evidence type="ECO:0000259" key="15">
    <source>
        <dbReference type="SMART" id="SM01024"/>
    </source>
</evidence>
<dbReference type="InterPro" id="IPR003593">
    <property type="entry name" value="AAA+_ATPase"/>
</dbReference>
<organism evidence="16 17">
    <name type="scientific">Sarocladium strictum</name>
    <name type="common">Black bundle disease fungus</name>
    <name type="synonym">Acremonium strictum</name>
    <dbReference type="NCBI Taxonomy" id="5046"/>
    <lineage>
        <taxon>Eukaryota</taxon>
        <taxon>Fungi</taxon>
        <taxon>Dikarya</taxon>
        <taxon>Ascomycota</taxon>
        <taxon>Pezizomycotina</taxon>
        <taxon>Sordariomycetes</taxon>
        <taxon>Hypocreomycetidae</taxon>
        <taxon>Hypocreales</taxon>
        <taxon>Sarocladiaceae</taxon>
        <taxon>Sarocladium</taxon>
    </lineage>
</organism>
<feature type="region of interest" description="Disordered" evidence="13">
    <location>
        <begin position="144"/>
        <end position="172"/>
    </location>
</feature>
<keyword evidence="10" id="KW-0472">Membrane</keyword>
<name>A0AA39GD77_SARSR</name>
<keyword evidence="7 12" id="KW-0067">ATP-binding</keyword>
<dbReference type="InterPro" id="IPR014851">
    <property type="entry name" value="BCS1_N"/>
</dbReference>
<feature type="domain" description="AAA+ ATPase" evidence="14">
    <location>
        <begin position="307"/>
        <end position="473"/>
    </location>
</feature>
<evidence type="ECO:0000256" key="5">
    <source>
        <dbReference type="ARBA" id="ARBA00022792"/>
    </source>
</evidence>
<evidence type="ECO:0000256" key="6">
    <source>
        <dbReference type="ARBA" id="ARBA00022801"/>
    </source>
</evidence>
<dbReference type="Proteomes" id="UP001175261">
    <property type="component" value="Unassembled WGS sequence"/>
</dbReference>
<keyword evidence="8" id="KW-1133">Transmembrane helix</keyword>
<evidence type="ECO:0000256" key="1">
    <source>
        <dbReference type="ARBA" id="ARBA00004434"/>
    </source>
</evidence>
<dbReference type="Gene3D" id="3.40.50.300">
    <property type="entry name" value="P-loop containing nucleotide triphosphate hydrolases"/>
    <property type="match status" value="1"/>
</dbReference>
<evidence type="ECO:0000256" key="8">
    <source>
        <dbReference type="ARBA" id="ARBA00022989"/>
    </source>
</evidence>
<evidence type="ECO:0000256" key="13">
    <source>
        <dbReference type="SAM" id="MobiDB-lite"/>
    </source>
</evidence>
<dbReference type="PROSITE" id="PS00674">
    <property type="entry name" value="AAA"/>
    <property type="match status" value="1"/>
</dbReference>
<evidence type="ECO:0000313" key="16">
    <source>
        <dbReference type="EMBL" id="KAK0385170.1"/>
    </source>
</evidence>
<dbReference type="SMART" id="SM01024">
    <property type="entry name" value="BCS1_N"/>
    <property type="match status" value="1"/>
</dbReference>
<feature type="compositionally biased region" description="Basic and acidic residues" evidence="13">
    <location>
        <begin position="515"/>
        <end position="526"/>
    </location>
</feature>
<comment type="subcellular location">
    <subcellularLocation>
        <location evidence="1">Mitochondrion inner membrane</location>
        <topology evidence="1">Single-pass membrane protein</topology>
    </subcellularLocation>
</comment>
<evidence type="ECO:0000256" key="2">
    <source>
        <dbReference type="ARBA" id="ARBA00007448"/>
    </source>
</evidence>
<keyword evidence="3" id="KW-0812">Transmembrane</keyword>
<gene>
    <name evidence="16" type="ORF">NLU13_7648</name>
</gene>
<dbReference type="GO" id="GO:0016887">
    <property type="term" value="F:ATP hydrolysis activity"/>
    <property type="evidence" value="ECO:0007669"/>
    <property type="project" value="InterPro"/>
</dbReference>
<feature type="domain" description="BCS1 N-terminal" evidence="15">
    <location>
        <begin position="73"/>
        <end position="274"/>
    </location>
</feature>
<comment type="caution">
    <text evidence="16">The sequence shown here is derived from an EMBL/GenBank/DDBJ whole genome shotgun (WGS) entry which is preliminary data.</text>
</comment>
<dbReference type="InterPro" id="IPR057495">
    <property type="entry name" value="AAA_lid_BCS1"/>
</dbReference>
<reference evidence="16" key="1">
    <citation type="submission" date="2022-10" db="EMBL/GenBank/DDBJ databases">
        <title>Determination and structural analysis of whole genome sequence of Sarocladium strictum F4-1.</title>
        <authorList>
            <person name="Hu L."/>
            <person name="Jiang Y."/>
        </authorList>
    </citation>
    <scope>NUCLEOTIDE SEQUENCE</scope>
    <source>
        <strain evidence="16">F4-1</strain>
    </source>
</reference>
<evidence type="ECO:0000256" key="7">
    <source>
        <dbReference type="ARBA" id="ARBA00022840"/>
    </source>
</evidence>
<evidence type="ECO:0008006" key="18">
    <source>
        <dbReference type="Google" id="ProtNLM"/>
    </source>
</evidence>
<feature type="compositionally biased region" description="Basic and acidic residues" evidence="13">
    <location>
        <begin position="573"/>
        <end position="610"/>
    </location>
</feature>
<evidence type="ECO:0000256" key="11">
    <source>
        <dbReference type="ARBA" id="ARBA00048778"/>
    </source>
</evidence>
<dbReference type="InterPro" id="IPR050747">
    <property type="entry name" value="Mitochondrial_chaperone_BCS1"/>
</dbReference>
<dbReference type="Pfam" id="PF25426">
    <property type="entry name" value="AAA_lid_BCS1"/>
    <property type="match status" value="1"/>
</dbReference>
<dbReference type="GO" id="GO:0005524">
    <property type="term" value="F:ATP binding"/>
    <property type="evidence" value="ECO:0007669"/>
    <property type="project" value="UniProtKB-KW"/>
</dbReference>
<dbReference type="AlphaFoldDB" id="A0AA39GD77"/>
<evidence type="ECO:0000256" key="12">
    <source>
        <dbReference type="RuleBase" id="RU003651"/>
    </source>
</evidence>
<feature type="region of interest" description="Disordered" evidence="13">
    <location>
        <begin position="570"/>
        <end position="631"/>
    </location>
</feature>
<evidence type="ECO:0000256" key="9">
    <source>
        <dbReference type="ARBA" id="ARBA00023128"/>
    </source>
</evidence>
<proteinExistence type="inferred from homology"/>
<protein>
    <recommendedName>
        <fullName evidence="18">BCS1</fullName>
    </recommendedName>
</protein>
<keyword evidence="9" id="KW-0496">Mitochondrion</keyword>
<dbReference type="PANTHER" id="PTHR23070">
    <property type="entry name" value="BCS1 AAA-TYPE ATPASE"/>
    <property type="match status" value="1"/>
</dbReference>
<dbReference type="Pfam" id="PF00004">
    <property type="entry name" value="AAA"/>
    <property type="match status" value="2"/>
</dbReference>
<dbReference type="Pfam" id="PF08740">
    <property type="entry name" value="BCS1_N"/>
    <property type="match status" value="1"/>
</dbReference>
<keyword evidence="17" id="KW-1185">Reference proteome</keyword>
<feature type="region of interest" description="Disordered" evidence="13">
    <location>
        <begin position="495"/>
        <end position="526"/>
    </location>
</feature>
<accession>A0AA39GD77</accession>
<dbReference type="EMBL" id="JAPDFR010000007">
    <property type="protein sequence ID" value="KAK0385170.1"/>
    <property type="molecule type" value="Genomic_DNA"/>
</dbReference>
<feature type="compositionally biased region" description="Low complexity" evidence="13">
    <location>
        <begin position="409"/>
        <end position="420"/>
    </location>
</feature>
<evidence type="ECO:0000259" key="14">
    <source>
        <dbReference type="SMART" id="SM00382"/>
    </source>
</evidence>
<sequence>MDNFVEILSSSLGSPGITPNNASGANNNTTTPVAANPQFAFIDFFIPGFSGLSNVIKAHFGIDISLYIPILAFIFGSTFVWGRISGYAWELVETYLISSVRIRTDDEIYNIIIAWIAKQGFSQRSRKFIANTNLNSRDYYHYDSDSDDSDEEAYRPDDDTEGPVTRRGQHKPLHYTPADGSHYFFYGHNLMLFQRDQSKERSSPWASPSREELVISCFGRSPKALKKLLSDAREEYLKKDESKTIIYRGAAGSFGGDPSWQRCMSRSTRPLSTVILDEKVKKDLVDDVTDYLNPATRRWYANRGIPYRRGYLLHGPPGTGKSSLSLALAGHFRMRIYIVSLSSVVANEESLASLFVDLPRRCLVLLEDIDSAGLTHLRDERDVSAAPSSPPMRLPMTDSDDNGSDMAEGPMMPGSSTSSGGRLSLSGLLNILDGVASQEGRLLVMTTNHLEKLDKALVRPGRVDRIVHFGLADFEMAAAIFRSIYALYDGEVEPHNSRSSSLSSHEDPASLAKQKAKEESEQTETRARVDKLALEFAEKLPSQEFSPAEIQGLLLIHKRDPEGAIKALPEWVETTRREKKEKEIEEAEKRRKAEEESAKKKKELEQKKREEEEEKKEEEKKEEEKKEEDAS</sequence>
<evidence type="ECO:0000313" key="17">
    <source>
        <dbReference type="Proteomes" id="UP001175261"/>
    </source>
</evidence>